<keyword evidence="5" id="KW-1185">Reference proteome</keyword>
<gene>
    <name evidence="4" type="ORF">TEOVI_000578600</name>
</gene>
<dbReference type="PROSITE" id="PS50203">
    <property type="entry name" value="CALPAIN_CAT"/>
    <property type="match status" value="1"/>
</dbReference>
<evidence type="ECO:0000256" key="2">
    <source>
        <dbReference type="PROSITE-ProRule" id="PRU00239"/>
    </source>
</evidence>
<dbReference type="InterPro" id="IPR038765">
    <property type="entry name" value="Papain-like_cys_pep_sf"/>
</dbReference>
<dbReference type="InterPro" id="IPR032675">
    <property type="entry name" value="LRR_dom_sf"/>
</dbReference>
<dbReference type="SUPFAM" id="SSF54001">
    <property type="entry name" value="Cysteine proteinases"/>
    <property type="match status" value="1"/>
</dbReference>
<evidence type="ECO:0000259" key="3">
    <source>
        <dbReference type="PROSITE" id="PS50203"/>
    </source>
</evidence>
<dbReference type="Gene3D" id="3.90.70.10">
    <property type="entry name" value="Cysteine proteinases"/>
    <property type="match status" value="1"/>
</dbReference>
<comment type="caution">
    <text evidence="4">The sequence shown here is derived from an EMBL/GenBank/DDBJ whole genome shotgun (WGS) entry which is preliminary data.</text>
</comment>
<dbReference type="SMART" id="SM00230">
    <property type="entry name" value="CysPc"/>
    <property type="match status" value="1"/>
</dbReference>
<dbReference type="GO" id="GO:0006508">
    <property type="term" value="P:proteolysis"/>
    <property type="evidence" value="ECO:0007669"/>
    <property type="project" value="UniProtKB-KW"/>
</dbReference>
<dbReference type="EMBL" id="CZPT02000644">
    <property type="protein sequence ID" value="SCU66921.1"/>
    <property type="molecule type" value="Genomic_DNA"/>
</dbReference>
<dbReference type="Pfam" id="PF00648">
    <property type="entry name" value="Peptidase_C2"/>
    <property type="match status" value="1"/>
</dbReference>
<comment type="caution">
    <text evidence="2">Lacks conserved residue(s) required for the propagation of feature annotation.</text>
</comment>
<protein>
    <submittedName>
        <fullName evidence="4">Cysteine peptidase, Clan CA, family C2, putative</fullName>
    </submittedName>
</protein>
<dbReference type="InterPro" id="IPR022684">
    <property type="entry name" value="Calpain_cysteine_protease"/>
</dbReference>
<dbReference type="Gene3D" id="3.80.10.10">
    <property type="entry name" value="Ribonuclease Inhibitor"/>
    <property type="match status" value="1"/>
</dbReference>
<dbReference type="GO" id="GO:0004198">
    <property type="term" value="F:calcium-dependent cysteine-type endopeptidase activity"/>
    <property type="evidence" value="ECO:0007669"/>
    <property type="project" value="InterPro"/>
</dbReference>
<dbReference type="SUPFAM" id="SSF49758">
    <property type="entry name" value="Calpain large subunit, middle domain (domain III)"/>
    <property type="match status" value="6"/>
</dbReference>
<dbReference type="SUPFAM" id="SSF52047">
    <property type="entry name" value="RNI-like"/>
    <property type="match status" value="1"/>
</dbReference>
<organism evidence="4 5">
    <name type="scientific">Trypanosoma equiperdum</name>
    <dbReference type="NCBI Taxonomy" id="5694"/>
    <lineage>
        <taxon>Eukaryota</taxon>
        <taxon>Discoba</taxon>
        <taxon>Euglenozoa</taxon>
        <taxon>Kinetoplastea</taxon>
        <taxon>Metakinetoplastina</taxon>
        <taxon>Trypanosomatida</taxon>
        <taxon>Trypanosomatidae</taxon>
        <taxon>Trypanosoma</taxon>
    </lineage>
</organism>
<dbReference type="PANTHER" id="PTHR10183">
    <property type="entry name" value="CALPAIN"/>
    <property type="match status" value="1"/>
</dbReference>
<dbReference type="PRINTS" id="PR00704">
    <property type="entry name" value="CALPAIN"/>
</dbReference>
<sequence length="1594" mass="178088">MATTLDDLYQYYCRRKGCKANSCFSRYLIEEFERQGQKRVLETVDLSLNYVGRKGIIPVLDLVKNVKTIKKLNLSNNMLEHEELEHLVYCLALHPSVEEVVLANNCFHDASVKVILDLLELNGGITTFDVDGNEISAASVATIGEQLEKNRARRAERESDASHPSLRRWSKAQIEGSIDELNSGGHIHFGTWWKNPQYFMRTSAGSQVRIVMDVEDAKEARQVGFFVFRSSGQYRVVELSEGVIAGESACDHSHCYLTMSVEENETYSVMPYTFYPSRSVGFRLTAEMCSDDALSSRGWITLEPVDPAVDWCLSTLDGEWTEESAGGSHLEHTWCRNHMIRVQYAGSVLTHRMAAPATLIVKLSKGVDPDVNDEKSIGFHVLTPDTEEALLPPIFCKDECVKCFCPHERTTTISASFAVSCTALQLFIAPSTLNPGQVGSYNVTVFSSVPVTLSSSAFPHGWHYRKVGGSWDEYNCGGSRNASMSWKANPSIGLSVDSSQEPSDFTVFLEAASPALPLVVQEAAVGDGACSRSATPAPGESQEEDPDLVEFLRRHKAHLMEACVSVIEAKSPLYRELLTSGYTNGSFARLMVPGLNKPFLLLVSTRHAGQLGTFALHIFSHRPFVTDGVESLLAREREVHLQQYALENEKRRTLLSAAKTQQISFDGSEDVVVVRNEIIRQCMITGEKFVDRDFPRGGSSLFLDPDAKPPPMFPKETHWKRPTELMEKVVFLPDWKCDAPFPYSRREWFASVVHAIATKPLWLQNVAVGYNEGEGMAQFRFFKDGKWKVVTIDDYLLFDSTMDLCMGRPGKDSADIFFPLIEKAYAKAHRCYETLEPKVTPELGFLELVCQGLMDLSGCATINIPLIGSVRMPQEQQDVIWMEMKNAVKPNVLCSLLVRGDSNGASERRGRGILVDHIYPVLDARFLEGYRLVKLRHWGQPEEINLCSKWRSSSDKWTDTIRQTLEFREDDRETFWLSFDEVLYYFTNLLINEETSSVSWASGYFCDCPPGCNDRLLGSSQFSLQLGEFPPGLKKVNILLGLHQLDPRTTVLRDKEAVASYRTGVGLEVVGTADNTVWLTDFSKAEVLSRLEPCMKRDALCPLTVSLDSVGGNKLLTLVVFKEEMRAPHVPFLLSAWSETCKVNVVAVERNAAVTVCDEWPREFAIGGPSSPFWRDCPQYFIYPSDTTDINFSLKQELASGEIPKPIGFTVHDARACRSYLEYNPETVILSVAANASHKVEGTVRLLGMKARRGMPYIIVPFCTEAAPGGSFTLEAVANRFVKLCRINPQLDWCRVTKHASFMLSDGSVGGSLRFSSWRSSPQFAFTFPVGGKGRLLVSLSNDDAVDTRTEVGMTLLLGDRQWDEGKRRKLVVSQGDIIACSEENIGRSTLDCEIDVEPEQTLILVVYASLPYRGADVTFTAYSALPVEVEPVKEWEYVVMAQGSWELGYTAGGGAEEFGSWVNNPFVALNTFRRTQIVALLLQYPRGPEKPVVKRAGNKKAFLPPVIVNPNNRMEIAIDLNCQDENMTRIATTPYTRNSEVALVANVPAADSLPFVFVPHTKYPEGNGEYKLFVYADSLVELYPLEKKRVPYV</sequence>
<proteinExistence type="predicted"/>
<dbReference type="VEuPathDB" id="TriTrypDB:TEOVI_000578600"/>
<dbReference type="GeneID" id="92379725"/>
<dbReference type="PANTHER" id="PTHR10183:SF421">
    <property type="entry name" value="PUTATIVE-RELATED"/>
    <property type="match status" value="1"/>
</dbReference>
<reference evidence="4" key="1">
    <citation type="submission" date="2016-09" db="EMBL/GenBank/DDBJ databases">
        <authorList>
            <person name="Hebert L."/>
            <person name="Moumen B."/>
        </authorList>
    </citation>
    <scope>NUCLEOTIDE SEQUENCE [LARGE SCALE GENOMIC DNA]</scope>
    <source>
        <strain evidence="4">OVI</strain>
    </source>
</reference>
<dbReference type="Proteomes" id="UP000195570">
    <property type="component" value="Unassembled WGS sequence"/>
</dbReference>
<feature type="active site" evidence="1">
    <location>
        <position position="917"/>
    </location>
</feature>
<dbReference type="InterPro" id="IPR001300">
    <property type="entry name" value="Peptidase_C2_calpain_cat"/>
</dbReference>
<dbReference type="InterPro" id="IPR036213">
    <property type="entry name" value="Calpain_III_sf"/>
</dbReference>
<accession>A0A1G4I502</accession>
<evidence type="ECO:0000313" key="4">
    <source>
        <dbReference type="EMBL" id="SCU66921.1"/>
    </source>
</evidence>
<dbReference type="RefSeq" id="XP_067078297.1">
    <property type="nucleotide sequence ID" value="XM_067222196.1"/>
</dbReference>
<evidence type="ECO:0000313" key="5">
    <source>
        <dbReference type="Proteomes" id="UP000195570"/>
    </source>
</evidence>
<evidence type="ECO:0000256" key="1">
    <source>
        <dbReference type="PIRSR" id="PIRSR622684-1"/>
    </source>
</evidence>
<dbReference type="Gene3D" id="2.60.120.380">
    <property type="match status" value="5"/>
</dbReference>
<feature type="domain" description="Calpain catalytic" evidence="3">
    <location>
        <begin position="688"/>
        <end position="995"/>
    </location>
</feature>
<name>A0A1G4I502_TRYEQ</name>